<dbReference type="InterPro" id="IPR051910">
    <property type="entry name" value="ComF/GntX_DNA_util-trans"/>
</dbReference>
<protein>
    <submittedName>
        <fullName evidence="3">ComF family protein</fullName>
    </submittedName>
</protein>
<name>A0ABS1SPK4_9MICO</name>
<dbReference type="CDD" id="cd06223">
    <property type="entry name" value="PRTases_typeI"/>
    <property type="match status" value="1"/>
</dbReference>
<dbReference type="Pfam" id="PF00156">
    <property type="entry name" value="Pribosyltran"/>
    <property type="match status" value="1"/>
</dbReference>
<reference evidence="3 4" key="1">
    <citation type="submission" date="2018-09" db="EMBL/GenBank/DDBJ databases">
        <title>Comparative genomics of Leucobacter spp.</title>
        <authorList>
            <person name="Reis A.C."/>
            <person name="Kolvenbach B.A."/>
            <person name="Corvini P.F.X."/>
            <person name="Nunes O.C."/>
        </authorList>
    </citation>
    <scope>NUCLEOTIDE SEQUENCE [LARGE SCALE GENOMIC DNA]</scope>
    <source>
        <strain evidence="3 4">L-1</strain>
    </source>
</reference>
<organism evidence="3 4">
    <name type="scientific">Leucobacter chromiireducens subsp. chromiireducens</name>
    <dbReference type="NCBI Taxonomy" id="660067"/>
    <lineage>
        <taxon>Bacteria</taxon>
        <taxon>Bacillati</taxon>
        <taxon>Actinomycetota</taxon>
        <taxon>Actinomycetes</taxon>
        <taxon>Micrococcales</taxon>
        <taxon>Microbacteriaceae</taxon>
        <taxon>Leucobacter</taxon>
    </lineage>
</organism>
<evidence type="ECO:0000313" key="4">
    <source>
        <dbReference type="Proteomes" id="UP001646141"/>
    </source>
</evidence>
<dbReference type="Gene3D" id="3.40.50.2020">
    <property type="match status" value="1"/>
</dbReference>
<comment type="caution">
    <text evidence="3">The sequence shown here is derived from an EMBL/GenBank/DDBJ whole genome shotgun (WGS) entry which is preliminary data.</text>
</comment>
<dbReference type="Proteomes" id="UP001646141">
    <property type="component" value="Unassembled WGS sequence"/>
</dbReference>
<dbReference type="SUPFAM" id="SSF53271">
    <property type="entry name" value="PRTase-like"/>
    <property type="match status" value="1"/>
</dbReference>
<evidence type="ECO:0000313" key="3">
    <source>
        <dbReference type="EMBL" id="MBL3688836.1"/>
    </source>
</evidence>
<comment type="similarity">
    <text evidence="1">Belongs to the ComF/GntX family.</text>
</comment>
<dbReference type="InterPro" id="IPR000836">
    <property type="entry name" value="PRTase_dom"/>
</dbReference>
<keyword evidence="4" id="KW-1185">Reference proteome</keyword>
<gene>
    <name evidence="3" type="ORF">D3226_02525</name>
</gene>
<evidence type="ECO:0000259" key="2">
    <source>
        <dbReference type="Pfam" id="PF00156"/>
    </source>
</evidence>
<dbReference type="PANTHER" id="PTHR47505:SF1">
    <property type="entry name" value="DNA UTILIZATION PROTEIN YHGH"/>
    <property type="match status" value="1"/>
</dbReference>
<evidence type="ECO:0000256" key="1">
    <source>
        <dbReference type="ARBA" id="ARBA00008007"/>
    </source>
</evidence>
<dbReference type="RefSeq" id="WP_202380841.1">
    <property type="nucleotide sequence ID" value="NZ_BAAAMA010000003.1"/>
</dbReference>
<dbReference type="EMBL" id="QYAD01000001">
    <property type="protein sequence ID" value="MBL3688836.1"/>
    <property type="molecule type" value="Genomic_DNA"/>
</dbReference>
<sequence>MPLPHLLRELALDLLALVWPTECLACGAPDREFCDDCVAEIHVPTPPLRVEIGIPAYARGLYAGPLRALLLAYKNGGRARGAALLGAQLREPLARAVAECTDTAPPVLVPVPSTPARFRERGYRPVELLLAHARRGQAMRGQVRRALRTTRGRRGQVGLSPRERARNARMIAVRHAARPGLGGREVVLVDDVMTTGATLLAARDACESAGSRVVAIAVLCVAESRAEQVLGAQIR</sequence>
<proteinExistence type="inferred from homology"/>
<dbReference type="PANTHER" id="PTHR47505">
    <property type="entry name" value="DNA UTILIZATION PROTEIN YHGH"/>
    <property type="match status" value="1"/>
</dbReference>
<accession>A0ABS1SPK4</accession>
<feature type="domain" description="Phosphoribosyltransferase" evidence="2">
    <location>
        <begin position="176"/>
        <end position="227"/>
    </location>
</feature>
<dbReference type="InterPro" id="IPR029057">
    <property type="entry name" value="PRTase-like"/>
</dbReference>